<dbReference type="InterPro" id="IPR027304">
    <property type="entry name" value="Trigger_fact/SurA_dom_sf"/>
</dbReference>
<dbReference type="RefSeq" id="WP_159448168.1">
    <property type="nucleotide sequence ID" value="NZ_FXBB01000001.1"/>
</dbReference>
<dbReference type="Gene3D" id="1.10.3120.10">
    <property type="entry name" value="Trigger factor, C-terminal domain"/>
    <property type="match status" value="1"/>
</dbReference>
<dbReference type="GO" id="GO:0051301">
    <property type="term" value="P:cell division"/>
    <property type="evidence" value="ECO:0007669"/>
    <property type="project" value="UniProtKB-KW"/>
</dbReference>
<evidence type="ECO:0000259" key="12">
    <source>
        <dbReference type="Pfam" id="PF05698"/>
    </source>
</evidence>
<evidence type="ECO:0000259" key="11">
    <source>
        <dbReference type="Pfam" id="PF05697"/>
    </source>
</evidence>
<dbReference type="GO" id="GO:0015031">
    <property type="term" value="P:protein transport"/>
    <property type="evidence" value="ECO:0007669"/>
    <property type="project" value="UniProtKB-UniRule"/>
</dbReference>
<dbReference type="HAMAP" id="MF_00303">
    <property type="entry name" value="Trigger_factor_Tig"/>
    <property type="match status" value="1"/>
</dbReference>
<feature type="domain" description="PPIase FKBP-type" evidence="10">
    <location>
        <begin position="152"/>
        <end position="236"/>
    </location>
</feature>
<dbReference type="GO" id="GO:0043335">
    <property type="term" value="P:protein unfolding"/>
    <property type="evidence" value="ECO:0007669"/>
    <property type="project" value="TreeGrafter"/>
</dbReference>
<accession>A0A1X7I4E4</accession>
<dbReference type="Pfam" id="PF05698">
    <property type="entry name" value="Trigger_C"/>
    <property type="match status" value="1"/>
</dbReference>
<dbReference type="SUPFAM" id="SSF54534">
    <property type="entry name" value="FKBP-like"/>
    <property type="match status" value="1"/>
</dbReference>
<dbReference type="PANTHER" id="PTHR30560:SF3">
    <property type="entry name" value="TRIGGER FACTOR-LIKE PROTEIN TIG, CHLOROPLASTIC"/>
    <property type="match status" value="1"/>
</dbReference>
<gene>
    <name evidence="9" type="primary">tig</name>
    <name evidence="13" type="ORF">SAMN06275492_101101</name>
</gene>
<dbReference type="InterPro" id="IPR036611">
    <property type="entry name" value="Trigger_fac_ribosome-bd_sf"/>
</dbReference>
<protein>
    <recommendedName>
        <fullName evidence="4 9">Trigger factor</fullName>
        <shortName evidence="9">TF</shortName>
        <ecNumber evidence="3 9">5.2.1.8</ecNumber>
    </recommendedName>
    <alternativeName>
        <fullName evidence="8 9">PPIase</fullName>
    </alternativeName>
</protein>
<dbReference type="InterPro" id="IPR008880">
    <property type="entry name" value="Trigger_fac_C"/>
</dbReference>
<evidence type="ECO:0000256" key="9">
    <source>
        <dbReference type="HAMAP-Rule" id="MF_00303"/>
    </source>
</evidence>
<dbReference type="NCBIfam" id="TIGR00115">
    <property type="entry name" value="tig"/>
    <property type="match status" value="1"/>
</dbReference>
<evidence type="ECO:0000256" key="6">
    <source>
        <dbReference type="ARBA" id="ARBA00023186"/>
    </source>
</evidence>
<dbReference type="InterPro" id="IPR005215">
    <property type="entry name" value="Trig_fac"/>
</dbReference>
<comment type="similarity">
    <text evidence="2 9">Belongs to the FKBP-type PPIase family. Tig subfamily.</text>
</comment>
<dbReference type="STRING" id="561720.SAMN06275492_101101"/>
<comment type="domain">
    <text evidence="9">Consists of 3 domains; the N-terminus binds the ribosome, the middle domain has PPIase activity, while the C-terminus has intrinsic chaperone activity on its own.</text>
</comment>
<dbReference type="PANTHER" id="PTHR30560">
    <property type="entry name" value="TRIGGER FACTOR CHAPERONE AND PEPTIDYL-PROLYL CIS/TRANS ISOMERASE"/>
    <property type="match status" value="1"/>
</dbReference>
<keyword evidence="7 9" id="KW-0413">Isomerase</keyword>
<evidence type="ECO:0000256" key="2">
    <source>
        <dbReference type="ARBA" id="ARBA00005464"/>
    </source>
</evidence>
<evidence type="ECO:0000256" key="3">
    <source>
        <dbReference type="ARBA" id="ARBA00013194"/>
    </source>
</evidence>
<dbReference type="GO" id="GO:0044183">
    <property type="term" value="F:protein folding chaperone"/>
    <property type="evidence" value="ECO:0007669"/>
    <property type="project" value="TreeGrafter"/>
</dbReference>
<dbReference type="GO" id="GO:0051083">
    <property type="term" value="P:'de novo' cotranslational protein folding"/>
    <property type="evidence" value="ECO:0007669"/>
    <property type="project" value="TreeGrafter"/>
</dbReference>
<sequence length="417" mass="47050">MSQEKNVVTIKVVVEEKDLSKEVSKTYDRLSKNASIPGFRKGRAPRKVLDLRFGKDAILAESMEEMIPSLLRELTTDYDLDLIEDPDIKVDLLEEGKDAELTVVFEVEPEVSLADLSSIEVTLNKMDVTDEIIDNAVEDLRREHSSLNTVYRKSSLGDVVIADYTTVVVDEGGEELVSHPAETHSFDLNAEGLKPEILEVLTGVEIGEERDAEVTIDEGYRDEKLAGKTAKYHFSVKEVQERVLPELDDDFAKKVMGDDGEIISLRDKIKEQIQNRMDEEGRRVAEGEMISKAVEASSVEVPVSMVGRQKDHLLKGFEERKETAPSEEELIKKAEADVKEYLVLEAYGKSLGVDISKEDLDEEFSRLSQMYGIAVETVRKALLNDRDRVNGMANKIRLRKTLKAMMEKVKIEEKKLN</sequence>
<dbReference type="GO" id="GO:0003755">
    <property type="term" value="F:peptidyl-prolyl cis-trans isomerase activity"/>
    <property type="evidence" value="ECO:0007669"/>
    <property type="project" value="UniProtKB-UniRule"/>
</dbReference>
<dbReference type="Pfam" id="PF00254">
    <property type="entry name" value="FKBP_C"/>
    <property type="match status" value="1"/>
</dbReference>
<proteinExistence type="inferred from homology"/>
<dbReference type="OrthoDB" id="9767721at2"/>
<organism evidence="13 14">
    <name type="scientific">Dethiosulfovibrio salsuginis</name>
    <dbReference type="NCBI Taxonomy" id="561720"/>
    <lineage>
        <taxon>Bacteria</taxon>
        <taxon>Thermotogati</taxon>
        <taxon>Synergistota</taxon>
        <taxon>Synergistia</taxon>
        <taxon>Synergistales</taxon>
        <taxon>Dethiosulfovibrionaceae</taxon>
        <taxon>Dethiosulfovibrio</taxon>
    </lineage>
</organism>
<evidence type="ECO:0000313" key="13">
    <source>
        <dbReference type="EMBL" id="SMG09290.1"/>
    </source>
</evidence>
<keyword evidence="9" id="KW-0131">Cell cycle</keyword>
<comment type="catalytic activity">
    <reaction evidence="1 9">
        <text>[protein]-peptidylproline (omega=180) = [protein]-peptidylproline (omega=0)</text>
        <dbReference type="Rhea" id="RHEA:16237"/>
        <dbReference type="Rhea" id="RHEA-COMP:10747"/>
        <dbReference type="Rhea" id="RHEA-COMP:10748"/>
        <dbReference type="ChEBI" id="CHEBI:83833"/>
        <dbReference type="ChEBI" id="CHEBI:83834"/>
        <dbReference type="EC" id="5.2.1.8"/>
    </reaction>
</comment>
<name>A0A1X7I4E4_9BACT</name>
<dbReference type="InterPro" id="IPR046357">
    <property type="entry name" value="PPIase_dom_sf"/>
</dbReference>
<keyword evidence="9" id="KW-0132">Cell division</keyword>
<dbReference type="Gene3D" id="3.10.50.40">
    <property type="match status" value="1"/>
</dbReference>
<keyword evidence="6 9" id="KW-0143">Chaperone</keyword>
<dbReference type="InterPro" id="IPR037041">
    <property type="entry name" value="Trigger_fac_C_sf"/>
</dbReference>
<keyword evidence="14" id="KW-1185">Reference proteome</keyword>
<dbReference type="Gene3D" id="3.30.70.1050">
    <property type="entry name" value="Trigger factor ribosome-binding domain"/>
    <property type="match status" value="1"/>
</dbReference>
<feature type="domain" description="Trigger factor C-terminal" evidence="12">
    <location>
        <begin position="265"/>
        <end position="405"/>
    </location>
</feature>
<dbReference type="EMBL" id="FXBB01000001">
    <property type="protein sequence ID" value="SMG09290.1"/>
    <property type="molecule type" value="Genomic_DNA"/>
</dbReference>
<feature type="domain" description="Trigger factor ribosome-binding bacterial" evidence="11">
    <location>
        <begin position="3"/>
        <end position="140"/>
    </location>
</feature>
<dbReference type="PIRSF" id="PIRSF003095">
    <property type="entry name" value="Trigger_factor"/>
    <property type="match status" value="1"/>
</dbReference>
<evidence type="ECO:0000256" key="7">
    <source>
        <dbReference type="ARBA" id="ARBA00023235"/>
    </source>
</evidence>
<dbReference type="GO" id="GO:0005737">
    <property type="term" value="C:cytoplasm"/>
    <property type="evidence" value="ECO:0007669"/>
    <property type="project" value="UniProtKB-SubCell"/>
</dbReference>
<evidence type="ECO:0000259" key="10">
    <source>
        <dbReference type="Pfam" id="PF00254"/>
    </source>
</evidence>
<dbReference type="SUPFAM" id="SSF109998">
    <property type="entry name" value="Triger factor/SurA peptide-binding domain-like"/>
    <property type="match status" value="1"/>
</dbReference>
<dbReference type="EC" id="5.2.1.8" evidence="3 9"/>
<evidence type="ECO:0000256" key="5">
    <source>
        <dbReference type="ARBA" id="ARBA00023110"/>
    </source>
</evidence>
<dbReference type="AlphaFoldDB" id="A0A1X7I4E4"/>
<comment type="subcellular location">
    <subcellularLocation>
        <location evidence="9">Cytoplasm</location>
    </subcellularLocation>
    <text evidence="9">About half TF is bound to the ribosome near the polypeptide exit tunnel while the other half is free in the cytoplasm.</text>
</comment>
<keyword evidence="5 9" id="KW-0697">Rotamase</keyword>
<evidence type="ECO:0000313" key="14">
    <source>
        <dbReference type="Proteomes" id="UP000193355"/>
    </source>
</evidence>
<dbReference type="Proteomes" id="UP000193355">
    <property type="component" value="Unassembled WGS sequence"/>
</dbReference>
<keyword evidence="9" id="KW-0963">Cytoplasm</keyword>
<evidence type="ECO:0000256" key="4">
    <source>
        <dbReference type="ARBA" id="ARBA00016902"/>
    </source>
</evidence>
<dbReference type="Pfam" id="PF05697">
    <property type="entry name" value="Trigger_N"/>
    <property type="match status" value="1"/>
</dbReference>
<dbReference type="SUPFAM" id="SSF102735">
    <property type="entry name" value="Trigger factor ribosome-binding domain"/>
    <property type="match status" value="1"/>
</dbReference>
<comment type="function">
    <text evidence="9">Involved in protein export. Acts as a chaperone by maintaining the newly synthesized protein in an open conformation. Functions as a peptidyl-prolyl cis-trans isomerase.</text>
</comment>
<evidence type="ECO:0000256" key="1">
    <source>
        <dbReference type="ARBA" id="ARBA00000971"/>
    </source>
</evidence>
<dbReference type="InterPro" id="IPR001179">
    <property type="entry name" value="PPIase_FKBP_dom"/>
</dbReference>
<dbReference type="GO" id="GO:0043022">
    <property type="term" value="F:ribosome binding"/>
    <property type="evidence" value="ECO:0007669"/>
    <property type="project" value="TreeGrafter"/>
</dbReference>
<evidence type="ECO:0000256" key="8">
    <source>
        <dbReference type="ARBA" id="ARBA00029986"/>
    </source>
</evidence>
<reference evidence="14" key="1">
    <citation type="submission" date="2017-04" db="EMBL/GenBank/DDBJ databases">
        <authorList>
            <person name="Varghese N."/>
            <person name="Submissions S."/>
        </authorList>
    </citation>
    <scope>NUCLEOTIDE SEQUENCE [LARGE SCALE GENOMIC DNA]</scope>
    <source>
        <strain evidence="14">USBA 82</strain>
    </source>
</reference>
<dbReference type="InterPro" id="IPR008881">
    <property type="entry name" value="Trigger_fac_ribosome-bd_bac"/>
</dbReference>